<protein>
    <submittedName>
        <fullName evidence="1">Uncharacterized protein</fullName>
    </submittedName>
</protein>
<keyword evidence="2" id="KW-1185">Reference proteome</keyword>
<comment type="caution">
    <text evidence="1">The sequence shown here is derived from an EMBL/GenBank/DDBJ whole genome shotgun (WGS) entry which is preliminary data.</text>
</comment>
<sequence length="198" mass="22768">MCELKDQVQKNVVNLCTYLVDYVDIWRGSLQETESAIRAFRNQAEQLQCTDRTHLADVENFQEMKDCIKFSIFNGIELEIATIKASIEKLGKANGTLKRKLFSLEKSTWELNWDENHPLMKGSATQPPLSRILFLSLQFWQFFDRLFQQISSSYKSLNVNCEKSVSALVNSFNVDLNVNCVNELIALTQYVNNPDAID</sequence>
<organism evidence="1 2">
    <name type="scientific">Pyrocoelia pectoralis</name>
    <dbReference type="NCBI Taxonomy" id="417401"/>
    <lineage>
        <taxon>Eukaryota</taxon>
        <taxon>Metazoa</taxon>
        <taxon>Ecdysozoa</taxon>
        <taxon>Arthropoda</taxon>
        <taxon>Hexapoda</taxon>
        <taxon>Insecta</taxon>
        <taxon>Pterygota</taxon>
        <taxon>Neoptera</taxon>
        <taxon>Endopterygota</taxon>
        <taxon>Coleoptera</taxon>
        <taxon>Polyphaga</taxon>
        <taxon>Elateriformia</taxon>
        <taxon>Elateroidea</taxon>
        <taxon>Lampyridae</taxon>
        <taxon>Lampyrinae</taxon>
        <taxon>Pyrocoelia</taxon>
    </lineage>
</organism>
<dbReference type="EMBL" id="JAVRBK010000006">
    <property type="protein sequence ID" value="KAK5642082.1"/>
    <property type="molecule type" value="Genomic_DNA"/>
</dbReference>
<reference evidence="1 2" key="1">
    <citation type="journal article" date="2024" name="Insects">
        <title>An Improved Chromosome-Level Genome Assembly of the Firefly Pyrocoelia pectoralis.</title>
        <authorList>
            <person name="Fu X."/>
            <person name="Meyer-Rochow V.B."/>
            <person name="Ballantyne L."/>
            <person name="Zhu X."/>
        </authorList>
    </citation>
    <scope>NUCLEOTIDE SEQUENCE [LARGE SCALE GENOMIC DNA]</scope>
    <source>
        <strain evidence="1">XCY_ONT2</strain>
    </source>
</reference>
<dbReference type="Proteomes" id="UP001329430">
    <property type="component" value="Chromosome 6"/>
</dbReference>
<accession>A0AAN7ZH67</accession>
<name>A0AAN7ZH67_9COLE</name>
<evidence type="ECO:0000313" key="1">
    <source>
        <dbReference type="EMBL" id="KAK5642082.1"/>
    </source>
</evidence>
<dbReference type="AlphaFoldDB" id="A0AAN7ZH67"/>
<proteinExistence type="predicted"/>
<dbReference type="InterPro" id="IPR029159">
    <property type="entry name" value="CA109-like"/>
</dbReference>
<gene>
    <name evidence="1" type="ORF">RI129_008249</name>
</gene>
<evidence type="ECO:0000313" key="2">
    <source>
        <dbReference type="Proteomes" id="UP001329430"/>
    </source>
</evidence>
<dbReference type="Pfam" id="PF15011">
    <property type="entry name" value="CA109-like"/>
    <property type="match status" value="1"/>
</dbReference>